<gene>
    <name evidence="1" type="ORF">PV04_04308</name>
</gene>
<dbReference type="HOGENOM" id="CLU_2170758_0_0_1"/>
<organism evidence="1 2">
    <name type="scientific">Phialophora macrospora</name>
    <dbReference type="NCBI Taxonomy" id="1851006"/>
    <lineage>
        <taxon>Eukaryota</taxon>
        <taxon>Fungi</taxon>
        <taxon>Dikarya</taxon>
        <taxon>Ascomycota</taxon>
        <taxon>Pezizomycotina</taxon>
        <taxon>Eurotiomycetes</taxon>
        <taxon>Chaetothyriomycetidae</taxon>
        <taxon>Chaetothyriales</taxon>
        <taxon>Herpotrichiellaceae</taxon>
        <taxon>Phialophora</taxon>
    </lineage>
</organism>
<dbReference type="EMBL" id="KN846958">
    <property type="protein sequence ID" value="KIW68355.1"/>
    <property type="molecule type" value="Genomic_DNA"/>
</dbReference>
<dbReference type="AlphaFoldDB" id="A0A0D2FP41"/>
<name>A0A0D2FP41_9EURO</name>
<protein>
    <submittedName>
        <fullName evidence="1">Uncharacterized protein</fullName>
    </submittedName>
</protein>
<proteinExistence type="predicted"/>
<reference evidence="1 2" key="1">
    <citation type="submission" date="2015-01" db="EMBL/GenBank/DDBJ databases">
        <title>The Genome Sequence of Capronia semiimmersa CBS27337.</title>
        <authorList>
            <consortium name="The Broad Institute Genomics Platform"/>
            <person name="Cuomo C."/>
            <person name="de Hoog S."/>
            <person name="Gorbushina A."/>
            <person name="Stielow B."/>
            <person name="Teixiera M."/>
            <person name="Abouelleil A."/>
            <person name="Chapman S.B."/>
            <person name="Priest M."/>
            <person name="Young S.K."/>
            <person name="Wortman J."/>
            <person name="Nusbaum C."/>
            <person name="Birren B."/>
        </authorList>
    </citation>
    <scope>NUCLEOTIDE SEQUENCE [LARGE SCALE GENOMIC DNA]</scope>
    <source>
        <strain evidence="1 2">CBS 27337</strain>
    </source>
</reference>
<keyword evidence="2" id="KW-1185">Reference proteome</keyword>
<evidence type="ECO:0000313" key="1">
    <source>
        <dbReference type="EMBL" id="KIW68355.1"/>
    </source>
</evidence>
<evidence type="ECO:0000313" key="2">
    <source>
        <dbReference type="Proteomes" id="UP000054266"/>
    </source>
</evidence>
<dbReference type="Proteomes" id="UP000054266">
    <property type="component" value="Unassembled WGS sequence"/>
</dbReference>
<sequence length="110" mass="12455">MRLIDIYEDECGSIYPLIDVGDLRQLAARFYDDVIASHRPATWRTFQLGQLPKKSFHTLEIVLVVQGRGSTPLSSALMDELEAEIDHRPSEVSADLTFTEILALVSLYQF</sequence>
<accession>A0A0D2FP41</accession>